<evidence type="ECO:0000256" key="1">
    <source>
        <dbReference type="ARBA" id="ARBA00022499"/>
    </source>
</evidence>
<feature type="region of interest" description="Disordered" evidence="6">
    <location>
        <begin position="98"/>
        <end position="170"/>
    </location>
</feature>
<gene>
    <name evidence="9" type="ORF">OYC64_008882</name>
</gene>
<proteinExistence type="predicted"/>
<name>A0ABD2G6K6_PAGBO</name>
<feature type="region of interest" description="Disordered" evidence="6">
    <location>
        <begin position="467"/>
        <end position="486"/>
    </location>
</feature>
<dbReference type="GO" id="GO:0005737">
    <property type="term" value="C:cytoplasm"/>
    <property type="evidence" value="ECO:0007669"/>
    <property type="project" value="UniProtKB-ARBA"/>
</dbReference>
<sequence>MSFASDKLYNGYLRREMPTIVRRVQVREIMSHLPCLTSHDRENIEARREVCGNEEGMVLLLDCLKRRENWPEQLIEALEACEHPFLAAGLRTAYDTLRGTNTPAPAEPLAQASPPLEIPVQPQAPPSAEAKVPEVVSPPQPTQGEVEPPPSTPPPESNSHQEPAENCESDIEDVSGDDAAILDQVLIDTVAPPQPPPPAEELETETPSIQDPVETTTTTSTEISPPQSPSPSQMNSDVTDGSSFLTLTPEKPPVQDTTPPVDMKPAPVLLPEETSEPPATQVIESSPQTETEAAPSPLPVAAETDTSICDDSSVCLSKPGPLLSIHPQQDAIPAIPAIPEQREPVQPYSGSSERLEISNAASEAVTSSLLPACSTTVNTALPCQENGIAPNHSEPEENHYESPCESLDMQVLENVVHISEEPSILDLDGQSSIPQAQIMNGDAAKEITPAPPVSTNTGDTVLSVNTPSGENCLLSEPTPADISPEQKSNNTKYILMAAGVGVFALVMARWRFKN</sequence>
<evidence type="ECO:0000256" key="6">
    <source>
        <dbReference type="SAM" id="MobiDB-lite"/>
    </source>
</evidence>
<evidence type="ECO:0000313" key="9">
    <source>
        <dbReference type="EMBL" id="KAL3049515.1"/>
    </source>
</evidence>
<keyword evidence="1" id="KW-1017">Isopeptide bond</keyword>
<reference evidence="9 10" key="2">
    <citation type="journal article" date="2024" name="G3 (Bethesda)">
        <title>The genome of the cryopelagic Antarctic bald notothen, Trematomus borchgrevinki.</title>
        <authorList>
            <person name="Rayamajhi N."/>
            <person name="Rivera-Colon A.G."/>
            <person name="Minhas B.F."/>
            <person name="Cheng C.C."/>
            <person name="Catchen J.M."/>
        </authorList>
    </citation>
    <scope>NUCLEOTIDE SEQUENCE [LARGE SCALE GENOMIC DNA]</scope>
    <source>
        <strain evidence="9">AGRC-2024</strain>
    </source>
</reference>
<protein>
    <recommendedName>
        <fullName evidence="8">Caspase recruitment domain-containing protein</fullName>
    </recommendedName>
</protein>
<feature type="compositionally biased region" description="Polar residues" evidence="6">
    <location>
        <begin position="282"/>
        <end position="291"/>
    </location>
</feature>
<dbReference type="AlphaFoldDB" id="A0ABD2G6K6"/>
<dbReference type="Proteomes" id="UP001619887">
    <property type="component" value="Unassembled WGS sequence"/>
</dbReference>
<keyword evidence="2" id="KW-0597">Phosphoprotein</keyword>
<dbReference type="EMBL" id="JBIYXZ010002082">
    <property type="protein sequence ID" value="KAL3049515.1"/>
    <property type="molecule type" value="Genomic_DNA"/>
</dbReference>
<feature type="domain" description="Caspase recruitment" evidence="8">
    <location>
        <begin position="6"/>
        <end position="91"/>
    </location>
</feature>
<dbReference type="Pfam" id="PF16739">
    <property type="entry name" value="CARD_2"/>
    <property type="match status" value="1"/>
</dbReference>
<keyword evidence="10" id="KW-1185">Reference proteome</keyword>
<feature type="region of interest" description="Disordered" evidence="6">
    <location>
        <begin position="188"/>
        <end position="299"/>
    </location>
</feature>
<accession>A0ABD2G6K6</accession>
<feature type="transmembrane region" description="Helical" evidence="7">
    <location>
        <begin position="493"/>
        <end position="512"/>
    </location>
</feature>
<evidence type="ECO:0000256" key="2">
    <source>
        <dbReference type="ARBA" id="ARBA00022553"/>
    </source>
</evidence>
<keyword evidence="7" id="KW-0812">Transmembrane</keyword>
<keyword evidence="4" id="KW-0832">Ubl conjugation</keyword>
<organism evidence="9 10">
    <name type="scientific">Pagothenia borchgrevinki</name>
    <name type="common">Bald rockcod</name>
    <name type="synonym">Trematomus borchgrevinki</name>
    <dbReference type="NCBI Taxonomy" id="8213"/>
    <lineage>
        <taxon>Eukaryota</taxon>
        <taxon>Metazoa</taxon>
        <taxon>Chordata</taxon>
        <taxon>Craniata</taxon>
        <taxon>Vertebrata</taxon>
        <taxon>Euteleostomi</taxon>
        <taxon>Actinopterygii</taxon>
        <taxon>Neopterygii</taxon>
        <taxon>Teleostei</taxon>
        <taxon>Neoteleostei</taxon>
        <taxon>Acanthomorphata</taxon>
        <taxon>Eupercaria</taxon>
        <taxon>Perciformes</taxon>
        <taxon>Notothenioidei</taxon>
        <taxon>Nototheniidae</taxon>
        <taxon>Pagothenia</taxon>
    </lineage>
</organism>
<dbReference type="InterPro" id="IPR031964">
    <property type="entry name" value="CARD_dom"/>
</dbReference>
<evidence type="ECO:0000259" key="8">
    <source>
        <dbReference type="Pfam" id="PF16739"/>
    </source>
</evidence>
<comment type="caution">
    <text evidence="9">The sequence shown here is derived from an EMBL/GenBank/DDBJ whole genome shotgun (WGS) entry which is preliminary data.</text>
</comment>
<keyword evidence="3" id="KW-0399">Innate immunity</keyword>
<evidence type="ECO:0000256" key="3">
    <source>
        <dbReference type="ARBA" id="ARBA00022588"/>
    </source>
</evidence>
<feature type="compositionally biased region" description="Pro residues" evidence="6">
    <location>
        <begin position="136"/>
        <end position="156"/>
    </location>
</feature>
<dbReference type="Gene3D" id="1.10.533.10">
    <property type="entry name" value="Death Domain, Fas"/>
    <property type="match status" value="1"/>
</dbReference>
<evidence type="ECO:0000256" key="4">
    <source>
        <dbReference type="ARBA" id="ARBA00022843"/>
    </source>
</evidence>
<feature type="compositionally biased region" description="Polar residues" evidence="6">
    <location>
        <begin position="234"/>
        <end position="246"/>
    </location>
</feature>
<evidence type="ECO:0000256" key="5">
    <source>
        <dbReference type="ARBA" id="ARBA00022859"/>
    </source>
</evidence>
<dbReference type="GO" id="GO:0045087">
    <property type="term" value="P:innate immune response"/>
    <property type="evidence" value="ECO:0007669"/>
    <property type="project" value="UniProtKB-KW"/>
</dbReference>
<dbReference type="InterPro" id="IPR011029">
    <property type="entry name" value="DEATH-like_dom_sf"/>
</dbReference>
<evidence type="ECO:0000256" key="7">
    <source>
        <dbReference type="SAM" id="Phobius"/>
    </source>
</evidence>
<feature type="compositionally biased region" description="Low complexity" evidence="6">
    <location>
        <begin position="212"/>
        <end position="233"/>
    </location>
</feature>
<reference evidence="9 10" key="1">
    <citation type="journal article" date="2022" name="G3 (Bethesda)">
        <title>Evaluating Illumina-, Nanopore-, and PacBio-based genome assembly strategies with the bald notothen, Trematomus borchgrevinki.</title>
        <authorList>
            <person name="Rayamajhi N."/>
            <person name="Cheng C.C."/>
            <person name="Catchen J.M."/>
        </authorList>
    </citation>
    <scope>NUCLEOTIDE SEQUENCE [LARGE SCALE GENOMIC DNA]</scope>
    <source>
        <strain evidence="9">AGRC-2024</strain>
    </source>
</reference>
<keyword evidence="7" id="KW-0472">Membrane</keyword>
<evidence type="ECO:0000313" key="10">
    <source>
        <dbReference type="Proteomes" id="UP001619887"/>
    </source>
</evidence>
<keyword evidence="7" id="KW-1133">Transmembrane helix</keyword>
<keyword evidence="5" id="KW-0391">Immunity</keyword>